<accession>A0A1G2LNQ7</accession>
<dbReference type="NCBIfam" id="TIGR03604">
    <property type="entry name" value="TOMM_cyclo_SagD"/>
    <property type="match status" value="1"/>
</dbReference>
<dbReference type="Gene3D" id="3.30.160.660">
    <property type="match status" value="1"/>
</dbReference>
<organism evidence="2 3">
    <name type="scientific">Candidatus Sungbacteria bacterium RIFCSPLOWO2_12_FULL_41_11</name>
    <dbReference type="NCBI Taxonomy" id="1802286"/>
    <lineage>
        <taxon>Bacteria</taxon>
        <taxon>Candidatus Sungiibacteriota</taxon>
    </lineage>
</organism>
<sequence>MKNKDIEFLRTERLQNYWENYARSFEPPFSRWGFLIEFLVRIFRNTAIALEGLCGRNIYVKKADSDFDRIPPRFHSLVNLLGQEGILKQVLFPKPISDWPRIPALNLKFGNGASASGYALDWDMAATKAVAELLEWSAFGGHEKKNFIFGTWNDLKSKGAVDPKRFIAFSEKQLVEPEYAGHRINDGSKFSWTRCFSLFDGKEYWAPAQLVFFGSEIFSGEPKIRQTTTNGGAAGTSITIALVHGLLEAIERDALMIHWLNKITPPRVDLESLAEFNNENINKILGEYKKYDIDFTLLDITTDLEVPVFLTVIRDQIPGRPAVFLGAGADLDAESAIIHSLLEGLRAGYWRDVSEEQIAEVNKKAPLIENLEERRAYWCDKSRMPEADFLLNGPMKKIKRNEFCGADNQKKLERLKQILRARGMEAYGVDCTTKAAEGAGLKIIMTLVPELYYLYLNERFKYLGSKRLYEAPVKMGVFKQPKKEEEMNSIPHPML</sequence>
<dbReference type="PANTHER" id="PTHR37809">
    <property type="entry name" value="RIBOSOMAL PROTEIN S12 METHYLTHIOTRANSFERASE ACCESSORY FACTOR YCAO"/>
    <property type="match status" value="1"/>
</dbReference>
<protein>
    <recommendedName>
        <fullName evidence="1">YcaO domain-containing protein</fullName>
    </recommendedName>
</protein>
<dbReference type="Pfam" id="PF02624">
    <property type="entry name" value="YcaO"/>
    <property type="match status" value="1"/>
</dbReference>
<name>A0A1G2LNQ7_9BACT</name>
<comment type="caution">
    <text evidence="2">The sequence shown here is derived from an EMBL/GenBank/DDBJ whole genome shotgun (WGS) entry which is preliminary data.</text>
</comment>
<evidence type="ECO:0000313" key="2">
    <source>
        <dbReference type="EMBL" id="OHA13213.1"/>
    </source>
</evidence>
<dbReference type="PANTHER" id="PTHR37809:SF1">
    <property type="entry name" value="RIBOSOMAL PROTEIN S12 METHYLTHIOTRANSFERASE ACCESSORY FACTOR YCAO"/>
    <property type="match status" value="1"/>
</dbReference>
<evidence type="ECO:0000313" key="3">
    <source>
        <dbReference type="Proteomes" id="UP000177171"/>
    </source>
</evidence>
<dbReference type="Gene3D" id="3.30.40.250">
    <property type="match status" value="1"/>
</dbReference>
<proteinExistence type="predicted"/>
<dbReference type="Gene3D" id="3.30.1330.230">
    <property type="match status" value="1"/>
</dbReference>
<reference evidence="2 3" key="1">
    <citation type="journal article" date="2016" name="Nat. Commun.">
        <title>Thousands of microbial genomes shed light on interconnected biogeochemical processes in an aquifer system.</title>
        <authorList>
            <person name="Anantharaman K."/>
            <person name="Brown C.T."/>
            <person name="Hug L.A."/>
            <person name="Sharon I."/>
            <person name="Castelle C.J."/>
            <person name="Probst A.J."/>
            <person name="Thomas B.C."/>
            <person name="Singh A."/>
            <person name="Wilkins M.J."/>
            <person name="Karaoz U."/>
            <person name="Brodie E.L."/>
            <person name="Williams K.H."/>
            <person name="Hubbard S.S."/>
            <person name="Banfield J.F."/>
        </authorList>
    </citation>
    <scope>NUCLEOTIDE SEQUENCE [LARGE SCALE GENOMIC DNA]</scope>
</reference>
<dbReference type="InterPro" id="IPR027624">
    <property type="entry name" value="TOMM_cyclo_SagD"/>
</dbReference>
<evidence type="ECO:0000259" key="1">
    <source>
        <dbReference type="PROSITE" id="PS51664"/>
    </source>
</evidence>
<dbReference type="EMBL" id="MHQY01000033">
    <property type="protein sequence ID" value="OHA13213.1"/>
    <property type="molecule type" value="Genomic_DNA"/>
</dbReference>
<dbReference type="PROSITE" id="PS51664">
    <property type="entry name" value="YCAO"/>
    <property type="match status" value="1"/>
</dbReference>
<feature type="domain" description="YcaO" evidence="1">
    <location>
        <begin position="117"/>
        <end position="495"/>
    </location>
</feature>
<dbReference type="Proteomes" id="UP000177171">
    <property type="component" value="Unassembled WGS sequence"/>
</dbReference>
<dbReference type="AlphaFoldDB" id="A0A1G2LNQ7"/>
<gene>
    <name evidence="2" type="ORF">A3G49_02505</name>
</gene>
<dbReference type="InterPro" id="IPR003776">
    <property type="entry name" value="YcaO-like_dom"/>
</dbReference>